<dbReference type="AlphaFoldDB" id="C4WEW3"/>
<proteinExistence type="predicted"/>
<accession>C4WEW3</accession>
<evidence type="ECO:0000313" key="2">
    <source>
        <dbReference type="EMBL" id="EEQ94748.1"/>
    </source>
</evidence>
<keyword evidence="1" id="KW-0472">Membrane</keyword>
<sequence length="72" mass="7937">MTMAKQPPEGAGRKAALGRRLLILTILAILLVIALVWTSIYLFDPHGGLDFDDLAIFAFNFNAVDMVLHRLA</sequence>
<name>C4WEW3_9HYPH</name>
<dbReference type="HOGENOM" id="CLU_2767790_0_0_5"/>
<keyword evidence="1" id="KW-1133">Transmembrane helix</keyword>
<dbReference type="Proteomes" id="UP000004386">
    <property type="component" value="Unassembled WGS sequence"/>
</dbReference>
<reference evidence="2 3" key="1">
    <citation type="submission" date="2009-05" db="EMBL/GenBank/DDBJ databases">
        <authorList>
            <person name="Setubal J.C."/>
            <person name="Boyle S."/>
            <person name="Crasta O.R."/>
            <person name="Gillespie J.J."/>
            <person name="Kenyon R.W."/>
            <person name="Lu J."/>
            <person name="Mane S."/>
            <person name="Nagrani S."/>
            <person name="Shallom J.M."/>
            <person name="Shallom S."/>
            <person name="Shukla M."/>
            <person name="Snyder E.E."/>
            <person name="Sobral B.W."/>
            <person name="Wattam A.R."/>
            <person name="Will R."/>
            <person name="Williams K."/>
            <person name="Yoo H."/>
            <person name="Munk C."/>
            <person name="Tapia R."/>
            <person name="Green L."/>
            <person name="Rogers Y."/>
            <person name="Detter J.C."/>
            <person name="Bruce D."/>
            <person name="Brettin T.S."/>
            <person name="Tsolis R."/>
        </authorList>
    </citation>
    <scope>NUCLEOTIDE SEQUENCE [LARGE SCALE GENOMIC DNA]</scope>
    <source>
        <strain evidence="2 3">LMG 3301</strain>
    </source>
</reference>
<organism evidence="2 3">
    <name type="scientific">Brucella intermedia LMG 3301</name>
    <dbReference type="NCBI Taxonomy" id="641118"/>
    <lineage>
        <taxon>Bacteria</taxon>
        <taxon>Pseudomonadati</taxon>
        <taxon>Pseudomonadota</taxon>
        <taxon>Alphaproteobacteria</taxon>
        <taxon>Hyphomicrobiales</taxon>
        <taxon>Brucellaceae</taxon>
        <taxon>Brucella/Ochrobactrum group</taxon>
        <taxon>Brucella</taxon>
    </lineage>
</organism>
<feature type="transmembrane region" description="Helical" evidence="1">
    <location>
        <begin position="21"/>
        <end position="43"/>
    </location>
</feature>
<protein>
    <submittedName>
        <fullName evidence="2">Uncharacterized protein</fullName>
    </submittedName>
</protein>
<gene>
    <name evidence="2" type="ORF">OINT_1000074</name>
</gene>
<evidence type="ECO:0000256" key="1">
    <source>
        <dbReference type="SAM" id="Phobius"/>
    </source>
</evidence>
<comment type="caution">
    <text evidence="2">The sequence shown here is derived from an EMBL/GenBank/DDBJ whole genome shotgun (WGS) entry which is preliminary data.</text>
</comment>
<evidence type="ECO:0000313" key="3">
    <source>
        <dbReference type="Proteomes" id="UP000004386"/>
    </source>
</evidence>
<keyword evidence="1" id="KW-0812">Transmembrane</keyword>
<dbReference type="EMBL" id="ACQA01000001">
    <property type="protein sequence ID" value="EEQ94748.1"/>
    <property type="molecule type" value="Genomic_DNA"/>
</dbReference>